<keyword evidence="1" id="KW-0433">Leucine-rich repeat</keyword>
<dbReference type="Proteomes" id="UP000075884">
    <property type="component" value="Unassembled WGS sequence"/>
</dbReference>
<name>A0A182NGZ5_9DIPT</name>
<dbReference type="PANTHER" id="PTHR45712:SF22">
    <property type="entry name" value="INSULIN-LIKE GROWTH FACTOR-BINDING PROTEIN COMPLEX ACID LABILE SUBUNIT"/>
    <property type="match status" value="1"/>
</dbReference>
<dbReference type="STRING" id="7168.A0A182NGZ5"/>
<protein>
    <submittedName>
        <fullName evidence="4">Uncharacterized protein</fullName>
    </submittedName>
</protein>
<dbReference type="EnsemblMetazoa" id="ADIR006918-RA">
    <property type="protein sequence ID" value="ADIR006918-PA"/>
    <property type="gene ID" value="ADIR006918"/>
</dbReference>
<keyword evidence="5" id="KW-1185">Reference proteome</keyword>
<evidence type="ECO:0000313" key="4">
    <source>
        <dbReference type="EnsemblMetazoa" id="ADIR006918-PA"/>
    </source>
</evidence>
<reference evidence="4" key="2">
    <citation type="submission" date="2020-05" db="UniProtKB">
        <authorList>
            <consortium name="EnsemblMetazoa"/>
        </authorList>
    </citation>
    <scope>IDENTIFICATION</scope>
    <source>
        <strain evidence="4">WRAIR2</strain>
    </source>
</reference>
<dbReference type="SMART" id="SM00369">
    <property type="entry name" value="LRR_TYP"/>
    <property type="match status" value="8"/>
</dbReference>
<evidence type="ECO:0000256" key="1">
    <source>
        <dbReference type="ARBA" id="ARBA00022614"/>
    </source>
</evidence>
<dbReference type="SMART" id="SM00368">
    <property type="entry name" value="LRR_RI"/>
    <property type="match status" value="3"/>
</dbReference>
<dbReference type="InterPro" id="IPR003591">
    <property type="entry name" value="Leu-rich_rpt_typical-subtyp"/>
</dbReference>
<evidence type="ECO:0000256" key="3">
    <source>
        <dbReference type="SAM" id="SignalP"/>
    </source>
</evidence>
<dbReference type="InterPro" id="IPR032675">
    <property type="entry name" value="LRR_dom_sf"/>
</dbReference>
<proteinExistence type="predicted"/>
<feature type="signal peptide" evidence="3">
    <location>
        <begin position="1"/>
        <end position="21"/>
    </location>
</feature>
<dbReference type="GO" id="GO:0005615">
    <property type="term" value="C:extracellular space"/>
    <property type="evidence" value="ECO:0007669"/>
    <property type="project" value="TreeGrafter"/>
</dbReference>
<evidence type="ECO:0000313" key="5">
    <source>
        <dbReference type="Proteomes" id="UP000075884"/>
    </source>
</evidence>
<sequence length="437" mass="48201">MVKLWAVLVLVAIALPGGSFSKQLRCTMELDRSCSLVGAIVNPDEIMSTSVSSSNPATLTAIQFSRASVTAIPPGMFQTFPKLETLNATAANIKQVLSNNFADAKTLQELYLGGNKIHDLPEEAFFGARRLRTLDLSNNALTLIEGTAFKRLRELKTLLLGGNSLTELQPTVFGDLSELENLELQQNELGAIGDRLFEGCTSLSKLNVSYNALKSFDMAQFERRWIFDVIDVSHNSLASVTVPSSLRQLVATGNGIRRVASGAANGSEMILLKMPHNKLTSMDDLPALEKLISLDLSFNQIREFDFASVARFGKLVLLKLDGNQLETVSNGLTAPITHLKYVHLADNQFTHLDLGVLRTVPRVLKLDLRRNRLERLLVNDLSGSYPVLVRMMLEGNRFRCEAVRALVKELKESITAYAMTRGDCRKDQKLVDGICCS</sequence>
<keyword evidence="2" id="KW-0677">Repeat</keyword>
<accession>A0A182NGZ5</accession>
<organism evidence="4 5">
    <name type="scientific">Anopheles dirus</name>
    <dbReference type="NCBI Taxonomy" id="7168"/>
    <lineage>
        <taxon>Eukaryota</taxon>
        <taxon>Metazoa</taxon>
        <taxon>Ecdysozoa</taxon>
        <taxon>Arthropoda</taxon>
        <taxon>Hexapoda</taxon>
        <taxon>Insecta</taxon>
        <taxon>Pterygota</taxon>
        <taxon>Neoptera</taxon>
        <taxon>Endopterygota</taxon>
        <taxon>Diptera</taxon>
        <taxon>Nematocera</taxon>
        <taxon>Culicoidea</taxon>
        <taxon>Culicidae</taxon>
        <taxon>Anophelinae</taxon>
        <taxon>Anopheles</taxon>
    </lineage>
</organism>
<dbReference type="Pfam" id="PF13855">
    <property type="entry name" value="LRR_8"/>
    <property type="match status" value="2"/>
</dbReference>
<evidence type="ECO:0000256" key="2">
    <source>
        <dbReference type="ARBA" id="ARBA00022737"/>
    </source>
</evidence>
<reference evidence="5" key="1">
    <citation type="submission" date="2013-03" db="EMBL/GenBank/DDBJ databases">
        <title>The Genome Sequence of Anopheles dirus WRAIR2.</title>
        <authorList>
            <consortium name="The Broad Institute Genomics Platform"/>
            <person name="Neafsey D.E."/>
            <person name="Walton C."/>
            <person name="Walker B."/>
            <person name="Young S.K."/>
            <person name="Zeng Q."/>
            <person name="Gargeya S."/>
            <person name="Fitzgerald M."/>
            <person name="Haas B."/>
            <person name="Abouelleil A."/>
            <person name="Allen A.W."/>
            <person name="Alvarado L."/>
            <person name="Arachchi H.M."/>
            <person name="Berlin A.M."/>
            <person name="Chapman S.B."/>
            <person name="Gainer-Dewar J."/>
            <person name="Goldberg J."/>
            <person name="Griggs A."/>
            <person name="Gujja S."/>
            <person name="Hansen M."/>
            <person name="Howarth C."/>
            <person name="Imamovic A."/>
            <person name="Ireland A."/>
            <person name="Larimer J."/>
            <person name="McCowan C."/>
            <person name="Murphy C."/>
            <person name="Pearson M."/>
            <person name="Poon T.W."/>
            <person name="Priest M."/>
            <person name="Roberts A."/>
            <person name="Saif S."/>
            <person name="Shea T."/>
            <person name="Sisk P."/>
            <person name="Sykes S."/>
            <person name="Wortman J."/>
            <person name="Nusbaum C."/>
            <person name="Birren B."/>
        </authorList>
    </citation>
    <scope>NUCLEOTIDE SEQUENCE [LARGE SCALE GENOMIC DNA]</scope>
    <source>
        <strain evidence="5">WRAIR2</strain>
    </source>
</reference>
<dbReference type="PANTHER" id="PTHR45712">
    <property type="entry name" value="AGAP008170-PA"/>
    <property type="match status" value="1"/>
</dbReference>
<dbReference type="InterPro" id="IPR001611">
    <property type="entry name" value="Leu-rich_rpt"/>
</dbReference>
<dbReference type="PROSITE" id="PS51450">
    <property type="entry name" value="LRR"/>
    <property type="match status" value="2"/>
</dbReference>
<keyword evidence="3" id="KW-0732">Signal</keyword>
<dbReference type="FunFam" id="3.80.10.10:FF:001164">
    <property type="entry name" value="GH01279p"/>
    <property type="match status" value="1"/>
</dbReference>
<dbReference type="VEuPathDB" id="VectorBase:ADIR006918"/>
<feature type="chain" id="PRO_5008129909" evidence="3">
    <location>
        <begin position="22"/>
        <end position="437"/>
    </location>
</feature>
<dbReference type="InterPro" id="IPR050333">
    <property type="entry name" value="SLRP"/>
</dbReference>
<dbReference type="SUPFAM" id="SSF52058">
    <property type="entry name" value="L domain-like"/>
    <property type="match status" value="1"/>
</dbReference>
<dbReference type="Gene3D" id="3.80.10.10">
    <property type="entry name" value="Ribonuclease Inhibitor"/>
    <property type="match status" value="1"/>
</dbReference>
<dbReference type="AlphaFoldDB" id="A0A182NGZ5"/>